<evidence type="ECO:0000313" key="3">
    <source>
        <dbReference type="EMBL" id="SDE36765.1"/>
    </source>
</evidence>
<evidence type="ECO:0000256" key="2">
    <source>
        <dbReference type="SAM" id="Phobius"/>
    </source>
</evidence>
<evidence type="ECO:0000256" key="1">
    <source>
        <dbReference type="SAM" id="MobiDB-lite"/>
    </source>
</evidence>
<feature type="region of interest" description="Disordered" evidence="1">
    <location>
        <begin position="1"/>
        <end position="20"/>
    </location>
</feature>
<dbReference type="EMBL" id="FNAX01000001">
    <property type="protein sequence ID" value="SDE36765.1"/>
    <property type="molecule type" value="Genomic_DNA"/>
</dbReference>
<feature type="transmembrane region" description="Helical" evidence="2">
    <location>
        <begin position="173"/>
        <end position="193"/>
    </location>
</feature>
<proteinExistence type="predicted"/>
<feature type="transmembrane region" description="Helical" evidence="2">
    <location>
        <begin position="36"/>
        <end position="58"/>
    </location>
</feature>
<keyword evidence="2" id="KW-0472">Membrane</keyword>
<feature type="transmembrane region" description="Helical" evidence="2">
    <location>
        <begin position="325"/>
        <end position="346"/>
    </location>
</feature>
<reference evidence="3 4" key="1">
    <citation type="submission" date="2016-10" db="EMBL/GenBank/DDBJ databases">
        <authorList>
            <person name="de Groot N.N."/>
        </authorList>
    </citation>
    <scope>NUCLEOTIDE SEQUENCE [LARGE SCALE GENOMIC DNA]</scope>
    <source>
        <strain evidence="3 4">CGMCC 4.1859</strain>
    </source>
</reference>
<feature type="transmembrane region" description="Helical" evidence="2">
    <location>
        <begin position="205"/>
        <end position="226"/>
    </location>
</feature>
<feature type="transmembrane region" description="Helical" evidence="2">
    <location>
        <begin position="265"/>
        <end position="286"/>
    </location>
</feature>
<feature type="transmembrane region" description="Helical" evidence="2">
    <location>
        <begin position="238"/>
        <end position="258"/>
    </location>
</feature>
<protein>
    <submittedName>
        <fullName evidence="3">ABC-type multidrug transport system, permease component</fullName>
    </submittedName>
</protein>
<dbReference type="AlphaFoldDB" id="A0A1G7CED7"/>
<evidence type="ECO:0000313" key="4">
    <source>
        <dbReference type="Proteomes" id="UP000198614"/>
    </source>
</evidence>
<gene>
    <name evidence="3" type="ORF">SAMN05216260_101459</name>
</gene>
<keyword evidence="2" id="KW-0812">Transmembrane</keyword>
<accession>A0A1G7CED7</accession>
<keyword evidence="2" id="KW-1133">Transmembrane helix</keyword>
<dbReference type="OrthoDB" id="3217869at2"/>
<dbReference type="Proteomes" id="UP000198614">
    <property type="component" value="Unassembled WGS sequence"/>
</dbReference>
<name>A0A1G7CED7_9ACTN</name>
<organism evidence="3 4">
    <name type="scientific">Streptomyces griseoaurantiacus</name>
    <dbReference type="NCBI Taxonomy" id="68213"/>
    <lineage>
        <taxon>Bacteria</taxon>
        <taxon>Bacillati</taxon>
        <taxon>Actinomycetota</taxon>
        <taxon>Actinomycetes</taxon>
        <taxon>Kitasatosporales</taxon>
        <taxon>Streptomycetaceae</taxon>
        <taxon>Streptomyces</taxon>
        <taxon>Streptomyces aurantiacus group</taxon>
    </lineage>
</organism>
<sequence length="358" mass="36790">MENGTSGRPSPEAPQGFAPGGPSFLRELRDAVTPRAMTLLLGVLVLALAFVVSFVGAFHSPTPRDIPLAVVAPEPARAKVLAELNGLSDRPLSARPAASEAEARAMVLDRRADGALLLGAPSGRTELLVASAGGPSAVQALQAIFEKVDGREAVELRDLRPPNPADGRGLSTFYLVLGVIIGGYLASAALAASYGARPANLRRTLVRLVALAGLSVVAGLGGTLIVDTVFDALPGHFAALWGITTLATFTAAAVGMAFQVLFGPAGVAASVLVFVIIGNPSAGGVYPASLLPPFWAAVGQALPNGAGVTLVRNYAYFDGHHTATAWWVMCAWAAGGVLVSCLASWVRGRRTTPPPPPR</sequence>